<proteinExistence type="predicted"/>
<reference evidence="3" key="1">
    <citation type="submission" date="2023-04" db="EMBL/GenBank/DDBJ databases">
        <authorList>
            <person name="Vijverberg K."/>
            <person name="Xiong W."/>
            <person name="Schranz E."/>
        </authorList>
    </citation>
    <scope>NUCLEOTIDE SEQUENCE</scope>
</reference>
<evidence type="ECO:0000313" key="4">
    <source>
        <dbReference type="Proteomes" id="UP001177003"/>
    </source>
</evidence>
<keyword evidence="4" id="KW-1185">Reference proteome</keyword>
<dbReference type="PANTHER" id="PTHR10694">
    <property type="entry name" value="LYSINE-SPECIFIC DEMETHYLASE"/>
    <property type="match status" value="1"/>
</dbReference>
<dbReference type="InterPro" id="IPR003347">
    <property type="entry name" value="JmjC_dom"/>
</dbReference>
<dbReference type="SUPFAM" id="SSF51197">
    <property type="entry name" value="Clavaminate synthase-like"/>
    <property type="match status" value="1"/>
</dbReference>
<dbReference type="EMBL" id="OX465085">
    <property type="protein sequence ID" value="CAI9303867.1"/>
    <property type="molecule type" value="Genomic_DNA"/>
</dbReference>
<dbReference type="PROSITE" id="PS51184">
    <property type="entry name" value="JMJC"/>
    <property type="match status" value="1"/>
</dbReference>
<dbReference type="Pfam" id="PF02373">
    <property type="entry name" value="JmjC"/>
    <property type="match status" value="1"/>
</dbReference>
<dbReference type="GO" id="GO:0000785">
    <property type="term" value="C:chromatin"/>
    <property type="evidence" value="ECO:0007669"/>
    <property type="project" value="TreeGrafter"/>
</dbReference>
<name>A0AA36EPU4_LACSI</name>
<dbReference type="PANTHER" id="PTHR10694:SF105">
    <property type="entry name" value="LYSINE-SPECIFIC DEMETHYLASE JMJ14"/>
    <property type="match status" value="1"/>
</dbReference>
<feature type="domain" description="JmjC" evidence="2">
    <location>
        <begin position="1"/>
        <end position="108"/>
    </location>
</feature>
<keyword evidence="1" id="KW-0812">Transmembrane</keyword>
<evidence type="ECO:0000259" key="2">
    <source>
        <dbReference type="PROSITE" id="PS51184"/>
    </source>
</evidence>
<dbReference type="Proteomes" id="UP001177003">
    <property type="component" value="Chromosome 9"/>
</dbReference>
<sequence length="176" mass="19989">MEDEQRSVSIFGIYRRSPPLFSKLYALARPEYVAWNLLHQLVSQLSPKILKSEGVSVYRASQCCGEFNVTFPRAYHAGFSCGFNCVEAVNVAPVDWLEHGQEKGLGLYGKLDFRIKKLARIYIGNMFVGRMGYSPMLSRKLKSLSRTDLFYFGCFLMLASRIILLQQTGLVRESSP</sequence>
<gene>
    <name evidence="3" type="ORF">LSALG_LOCUS42282</name>
</gene>
<evidence type="ECO:0000256" key="1">
    <source>
        <dbReference type="SAM" id="Phobius"/>
    </source>
</evidence>
<evidence type="ECO:0000313" key="3">
    <source>
        <dbReference type="EMBL" id="CAI9303867.1"/>
    </source>
</evidence>
<keyword evidence="1" id="KW-0472">Membrane</keyword>
<organism evidence="3 4">
    <name type="scientific">Lactuca saligna</name>
    <name type="common">Willowleaf lettuce</name>
    <dbReference type="NCBI Taxonomy" id="75948"/>
    <lineage>
        <taxon>Eukaryota</taxon>
        <taxon>Viridiplantae</taxon>
        <taxon>Streptophyta</taxon>
        <taxon>Embryophyta</taxon>
        <taxon>Tracheophyta</taxon>
        <taxon>Spermatophyta</taxon>
        <taxon>Magnoliopsida</taxon>
        <taxon>eudicotyledons</taxon>
        <taxon>Gunneridae</taxon>
        <taxon>Pentapetalae</taxon>
        <taxon>asterids</taxon>
        <taxon>campanulids</taxon>
        <taxon>Asterales</taxon>
        <taxon>Asteraceae</taxon>
        <taxon>Cichorioideae</taxon>
        <taxon>Cichorieae</taxon>
        <taxon>Lactucinae</taxon>
        <taxon>Lactuca</taxon>
    </lineage>
</organism>
<dbReference type="GO" id="GO:0034647">
    <property type="term" value="F:histone H3K4me/H3K4me2/H3K4me3 demethylase activity"/>
    <property type="evidence" value="ECO:0007669"/>
    <property type="project" value="TreeGrafter"/>
</dbReference>
<dbReference type="Gene3D" id="2.60.120.650">
    <property type="entry name" value="Cupin"/>
    <property type="match status" value="1"/>
</dbReference>
<keyword evidence="1" id="KW-1133">Transmembrane helix</keyword>
<feature type="transmembrane region" description="Helical" evidence="1">
    <location>
        <begin position="149"/>
        <end position="166"/>
    </location>
</feature>
<accession>A0AA36EPU4</accession>
<dbReference type="GO" id="GO:0005634">
    <property type="term" value="C:nucleus"/>
    <property type="evidence" value="ECO:0007669"/>
    <property type="project" value="TreeGrafter"/>
</dbReference>
<dbReference type="GO" id="GO:0010468">
    <property type="term" value="P:regulation of gene expression"/>
    <property type="evidence" value="ECO:0007669"/>
    <property type="project" value="TreeGrafter"/>
</dbReference>
<protein>
    <recommendedName>
        <fullName evidence="2">JmjC domain-containing protein</fullName>
    </recommendedName>
</protein>
<dbReference type="AlphaFoldDB" id="A0AA36EPU4"/>